<gene>
    <name evidence="1" type="ORF">CNECB9_5390012</name>
</gene>
<dbReference type="RefSeq" id="WP_340529835.1">
    <property type="nucleotide sequence ID" value="NZ_FMSH01000489.1"/>
</dbReference>
<evidence type="ECO:0000313" key="1">
    <source>
        <dbReference type="EMBL" id="SCU96518.1"/>
    </source>
</evidence>
<reference evidence="1" key="1">
    <citation type="submission" date="2016-09" db="EMBL/GenBank/DDBJ databases">
        <authorList>
            <person name="Capua I."/>
            <person name="De Benedictis P."/>
            <person name="Joannis T."/>
            <person name="Lombin L.H."/>
            <person name="Cattoli G."/>
        </authorList>
    </citation>
    <scope>NUCLEOTIDE SEQUENCE</scope>
    <source>
        <strain evidence="1">B9</strain>
    </source>
</reference>
<dbReference type="EMBL" id="FMSH01000489">
    <property type="protein sequence ID" value="SCU96518.1"/>
    <property type="molecule type" value="Genomic_DNA"/>
</dbReference>
<name>A0A1K0J1Y6_CUPNE</name>
<dbReference type="AlphaFoldDB" id="A0A1K0J1Y6"/>
<organism evidence="1">
    <name type="scientific">Cupriavidus necator</name>
    <name type="common">Alcaligenes eutrophus</name>
    <name type="synonym">Ralstonia eutropha</name>
    <dbReference type="NCBI Taxonomy" id="106590"/>
    <lineage>
        <taxon>Bacteria</taxon>
        <taxon>Pseudomonadati</taxon>
        <taxon>Pseudomonadota</taxon>
        <taxon>Betaproteobacteria</taxon>
        <taxon>Burkholderiales</taxon>
        <taxon>Burkholderiaceae</taxon>
        <taxon>Cupriavidus</taxon>
    </lineage>
</organism>
<proteinExistence type="predicted"/>
<sequence length="41" mass="4915">MEEKILDPSHIEELFAHSNFCIERDSNYDPERAMWGEAIQY</sequence>
<protein>
    <submittedName>
        <fullName evidence="1">Uncharacterized protein</fullName>
    </submittedName>
</protein>
<accession>A0A1K0J1Y6</accession>